<dbReference type="InterPro" id="IPR059000">
    <property type="entry name" value="ATPase_P-type_domA"/>
</dbReference>
<dbReference type="SUPFAM" id="SSF81665">
    <property type="entry name" value="Calcium ATPase, transmembrane domain M"/>
    <property type="match status" value="1"/>
</dbReference>
<keyword evidence="4" id="KW-1185">Reference proteome</keyword>
<protein>
    <recommendedName>
        <fullName evidence="2">P-type ATPase A domain-containing protein</fullName>
    </recommendedName>
</protein>
<dbReference type="PANTHER" id="PTHR42861">
    <property type="entry name" value="CALCIUM-TRANSPORTING ATPASE"/>
    <property type="match status" value="1"/>
</dbReference>
<comment type="caution">
    <text evidence="3">The sequence shown here is derived from an EMBL/GenBank/DDBJ whole genome shotgun (WGS) entry which is preliminary data.</text>
</comment>
<proteinExistence type="predicted"/>
<dbReference type="SUPFAM" id="SSF81653">
    <property type="entry name" value="Calcium ATPase, transduction domain A"/>
    <property type="match status" value="1"/>
</dbReference>
<evidence type="ECO:0000313" key="4">
    <source>
        <dbReference type="Proteomes" id="UP000236630"/>
    </source>
</evidence>
<accession>A0A2H5Q6X9</accession>
<dbReference type="Pfam" id="PF00122">
    <property type="entry name" value="E1-E2_ATPase"/>
    <property type="match status" value="1"/>
</dbReference>
<dbReference type="InterPro" id="IPR008250">
    <property type="entry name" value="ATPase_P-typ_transduc_dom_A_sf"/>
</dbReference>
<evidence type="ECO:0000313" key="3">
    <source>
        <dbReference type="EMBL" id="GAY60301.1"/>
    </source>
</evidence>
<evidence type="ECO:0000256" key="1">
    <source>
        <dbReference type="ARBA" id="ARBA00022842"/>
    </source>
</evidence>
<dbReference type="EMBL" id="BDQV01000232">
    <property type="protein sequence ID" value="GAY60301.1"/>
    <property type="molecule type" value="Genomic_DNA"/>
</dbReference>
<keyword evidence="1" id="KW-0460">Magnesium</keyword>
<organism evidence="3 4">
    <name type="scientific">Citrus unshiu</name>
    <name type="common">Satsuma mandarin</name>
    <name type="synonym">Citrus nobilis var. unshiu</name>
    <dbReference type="NCBI Taxonomy" id="55188"/>
    <lineage>
        <taxon>Eukaryota</taxon>
        <taxon>Viridiplantae</taxon>
        <taxon>Streptophyta</taxon>
        <taxon>Embryophyta</taxon>
        <taxon>Tracheophyta</taxon>
        <taxon>Spermatophyta</taxon>
        <taxon>Magnoliopsida</taxon>
        <taxon>eudicotyledons</taxon>
        <taxon>Gunneridae</taxon>
        <taxon>Pentapetalae</taxon>
        <taxon>rosids</taxon>
        <taxon>malvids</taxon>
        <taxon>Sapindales</taxon>
        <taxon>Rutaceae</taxon>
        <taxon>Aurantioideae</taxon>
        <taxon>Citrus</taxon>
    </lineage>
</organism>
<dbReference type="Gene3D" id="1.20.1110.10">
    <property type="entry name" value="Calcium-transporting ATPase, transmembrane domain"/>
    <property type="match status" value="1"/>
</dbReference>
<dbReference type="AlphaFoldDB" id="A0A2H5Q6X9"/>
<sequence length="148" mass="16147">MPEDLKQQLLAPENFNLEGIDLENKFLKFLSFMWNPLSWVMETAALMAIALANGGGQGPDWQDSVGIVCLLIINSSISFIEESNTENATAALMAHLTPKTKSELTGESLTVTKETGDEVFSGLTCKHGEIEAVVIATEFTLSLEKQQI</sequence>
<evidence type="ECO:0000259" key="2">
    <source>
        <dbReference type="Pfam" id="PF00122"/>
    </source>
</evidence>
<feature type="domain" description="P-type ATPase A" evidence="2">
    <location>
        <begin position="101"/>
        <end position="140"/>
    </location>
</feature>
<name>A0A2H5Q6X9_CITUN</name>
<dbReference type="InterPro" id="IPR023298">
    <property type="entry name" value="ATPase_P-typ_TM_dom_sf"/>
</dbReference>
<dbReference type="Proteomes" id="UP000236630">
    <property type="component" value="Unassembled WGS sequence"/>
</dbReference>
<reference evidence="3 4" key="1">
    <citation type="journal article" date="2017" name="Front. Genet.">
        <title>Draft sequencing of the heterozygous diploid genome of Satsuma (Citrus unshiu Marc.) using a hybrid assembly approach.</title>
        <authorList>
            <person name="Shimizu T."/>
            <person name="Tanizawa Y."/>
            <person name="Mochizuki T."/>
            <person name="Nagasaki H."/>
            <person name="Yoshioka T."/>
            <person name="Toyoda A."/>
            <person name="Fujiyama A."/>
            <person name="Kaminuma E."/>
            <person name="Nakamura Y."/>
        </authorList>
    </citation>
    <scope>NUCLEOTIDE SEQUENCE [LARGE SCALE GENOMIC DNA]</scope>
    <source>
        <strain evidence="4">cv. Miyagawa wase</strain>
    </source>
</reference>
<gene>
    <name evidence="3" type="ORF">CUMW_200930</name>
</gene>